<dbReference type="EMBL" id="MT898357">
    <property type="protein sequence ID" value="QOS27792.1"/>
    <property type="molecule type" value="Genomic_DNA"/>
</dbReference>
<proteinExistence type="predicted"/>
<dbReference type="EMBL" id="MT898342">
    <property type="protein sequence ID" value="QOS27213.1"/>
    <property type="molecule type" value="Genomic_DNA"/>
</dbReference>
<dbReference type="EMBL" id="MT898394">
    <property type="protein sequence ID" value="QOS29261.1"/>
    <property type="molecule type" value="Genomic_DNA"/>
</dbReference>
<dbReference type="InterPro" id="IPR050313">
    <property type="entry name" value="Carb_Metab_HTH_regulators"/>
</dbReference>
<evidence type="ECO:0000313" key="10">
    <source>
        <dbReference type="EMBL" id="QOS28837.1"/>
    </source>
</evidence>
<evidence type="ECO:0000313" key="7">
    <source>
        <dbReference type="EMBL" id="QOS27213.1"/>
    </source>
</evidence>
<dbReference type="SUPFAM" id="SSF46785">
    <property type="entry name" value="Winged helix' DNA-binding domain"/>
    <property type="match status" value="1"/>
</dbReference>
<dbReference type="AlphaFoldDB" id="A0A7M1WRZ3"/>
<dbReference type="EMBL" id="MT898093">
    <property type="protein sequence ID" value="QOS18016.1"/>
    <property type="molecule type" value="Genomic_DNA"/>
</dbReference>
<organism evidence="14">
    <name type="scientific">Vibrio parahaemolyticus</name>
    <dbReference type="NCBI Taxonomy" id="670"/>
    <lineage>
        <taxon>Bacteria</taxon>
        <taxon>Pseudomonadati</taxon>
        <taxon>Pseudomonadota</taxon>
        <taxon>Gammaproteobacteria</taxon>
        <taxon>Vibrionales</taxon>
        <taxon>Vibrionaceae</taxon>
        <taxon>Vibrio</taxon>
    </lineage>
</organism>
<evidence type="ECO:0000313" key="5">
    <source>
        <dbReference type="EMBL" id="QOS24556.1"/>
    </source>
</evidence>
<evidence type="ECO:0000313" key="13">
    <source>
        <dbReference type="EMBL" id="QOS29297.1"/>
    </source>
</evidence>
<accession>A0A7M1WRZ3</accession>
<evidence type="ECO:0000313" key="3">
    <source>
        <dbReference type="EMBL" id="QOS23776.1"/>
    </source>
</evidence>
<dbReference type="InterPro" id="IPR036388">
    <property type="entry name" value="WH-like_DNA-bd_sf"/>
</dbReference>
<dbReference type="EMBL" id="MT898251">
    <property type="protein sequence ID" value="QOS23776.1"/>
    <property type="molecule type" value="Genomic_DNA"/>
</dbReference>
<dbReference type="EMBL" id="MT898414">
    <property type="protein sequence ID" value="QOS29946.1"/>
    <property type="molecule type" value="Genomic_DNA"/>
</dbReference>
<sequence>MFSIAKGWQSADPFCFWLTPPPTQVKSILFFTKPIAHNVYGNTNGGNMKTVDRILQIVKRDGSVTAKQLSSELGMTTMGARQHLQGLEDDGILSIHDVKVKVGRPTRHWSLTQKGHEQFADRHGELTIQFIEAVEHIFGKDGLDKVTSEREKLTLQNYRQHLDQCESLESKLETLVFLREKEGYMAELEQDEHGFILIENHCPICKAATRCPSLCKSELSVFQSLLGDDTTVERTEHIISGQRRCVYRIRA</sequence>
<evidence type="ECO:0000313" key="14">
    <source>
        <dbReference type="EMBL" id="QOS29946.1"/>
    </source>
</evidence>
<dbReference type="EMBL" id="MT898283">
    <property type="protein sequence ID" value="QOS25005.1"/>
    <property type="molecule type" value="Genomic_DNA"/>
</dbReference>
<evidence type="ECO:0000313" key="4">
    <source>
        <dbReference type="EMBL" id="QOS24042.1"/>
    </source>
</evidence>
<dbReference type="EMBL" id="MT898366">
    <property type="protein sequence ID" value="QOS28159.1"/>
    <property type="molecule type" value="Genomic_DNA"/>
</dbReference>
<reference evidence="14" key="1">
    <citation type="submission" date="2020-08" db="EMBL/GenBank/DDBJ databases">
        <title>Genetic structure, function and evolution of capsule biosynthesis loci in Vibrio parahaemolyticus.</title>
        <authorList>
            <person name="Li L."/>
            <person name="Bian S."/>
        </authorList>
    </citation>
    <scope>NUCLEOTIDE SEQUENCE</scope>
    <source>
        <strain evidence="6">VP132</strain>
        <strain evidence="5">VP133</strain>
        <strain evidence="11">VP137</strain>
        <strain evidence="8">VP140</strain>
        <strain evidence="2">VP141</strain>
        <strain evidence="3">VP146</strain>
        <strain evidence="10">VP155</strain>
        <strain evidence="9">VP168</strain>
        <strain evidence="7">VP181</strain>
        <strain evidence="4">VP183</strain>
        <strain evidence="14">VP186</strain>
        <strain evidence="12">VP349</strain>
        <strain evidence="1">VP444</strain>
        <strain evidence="13">VP79</strain>
    </source>
</reference>
<evidence type="ECO:0000313" key="9">
    <source>
        <dbReference type="EMBL" id="QOS28159.1"/>
    </source>
</evidence>
<dbReference type="EMBL" id="MT898271">
    <property type="protein sequence ID" value="QOS24556.1"/>
    <property type="molecule type" value="Genomic_DNA"/>
</dbReference>
<evidence type="ECO:0000313" key="11">
    <source>
        <dbReference type="EMBL" id="QOS28967.1"/>
    </source>
</evidence>
<evidence type="ECO:0000313" key="6">
    <source>
        <dbReference type="EMBL" id="QOS25005.1"/>
    </source>
</evidence>
<evidence type="ECO:0000313" key="8">
    <source>
        <dbReference type="EMBL" id="QOS27792.1"/>
    </source>
</evidence>
<name>A0A7M1WRZ3_VIBPH</name>
<protein>
    <recommendedName>
        <fullName evidence="15">Transcriptional regulator</fullName>
    </recommendedName>
</protein>
<dbReference type="EMBL" id="MT898383">
    <property type="protein sequence ID" value="QOS28837.1"/>
    <property type="molecule type" value="Genomic_DNA"/>
</dbReference>
<dbReference type="InterPro" id="IPR036390">
    <property type="entry name" value="WH_DNA-bd_sf"/>
</dbReference>
<gene>
    <name evidence="6" type="ORF">VP132_00035</name>
    <name evidence="5" type="ORF">VP133_00035</name>
    <name evidence="11" type="ORF">VP137_00035</name>
    <name evidence="8" type="ORF">VP140_00035</name>
    <name evidence="2" type="ORF">VP141_00035</name>
    <name evidence="3" type="ORF">VP146_00035</name>
    <name evidence="10" type="ORF">VP155_00035</name>
    <name evidence="9" type="ORF">VP168_00035</name>
    <name evidence="7" type="ORF">VP181_00035</name>
    <name evidence="4" type="ORF">VP183_00035</name>
    <name evidence="14" type="ORF">VP186_00035</name>
    <name evidence="12" type="ORF">VP349_00035</name>
    <name evidence="1" type="ORF">VP444_00035</name>
    <name evidence="13" type="ORF">VP79_00035</name>
</gene>
<dbReference type="PANTHER" id="PTHR30363:SF28">
    <property type="entry name" value="TRANSCRIPTIONAL REGULATORY PROTEIN-RELATED"/>
    <property type="match status" value="1"/>
</dbReference>
<dbReference type="EMBL" id="MT898386">
    <property type="protein sequence ID" value="QOS28967.1"/>
    <property type="molecule type" value="Genomic_DNA"/>
</dbReference>
<dbReference type="Pfam" id="PF13412">
    <property type="entry name" value="HTH_24"/>
    <property type="match status" value="1"/>
</dbReference>
<dbReference type="Gene3D" id="1.10.10.10">
    <property type="entry name" value="Winged helix-like DNA-binding domain superfamily/Winged helix DNA-binding domain"/>
    <property type="match status" value="1"/>
</dbReference>
<dbReference type="EMBL" id="MT898117">
    <property type="protein sequence ID" value="QOS18886.1"/>
    <property type="molecule type" value="Genomic_DNA"/>
</dbReference>
<evidence type="ECO:0000313" key="12">
    <source>
        <dbReference type="EMBL" id="QOS29261.1"/>
    </source>
</evidence>
<evidence type="ECO:0008006" key="15">
    <source>
        <dbReference type="Google" id="ProtNLM"/>
    </source>
</evidence>
<dbReference type="PANTHER" id="PTHR30363">
    <property type="entry name" value="HTH-TYPE TRANSCRIPTIONAL REGULATOR SRLR-RELATED"/>
    <property type="match status" value="1"/>
</dbReference>
<evidence type="ECO:0000313" key="1">
    <source>
        <dbReference type="EMBL" id="QOS18016.1"/>
    </source>
</evidence>
<evidence type="ECO:0000313" key="2">
    <source>
        <dbReference type="EMBL" id="QOS18886.1"/>
    </source>
</evidence>
<dbReference type="EMBL" id="MT898258">
    <property type="protein sequence ID" value="QOS24042.1"/>
    <property type="molecule type" value="Genomic_DNA"/>
</dbReference>
<dbReference type="EMBL" id="MT898395">
    <property type="protein sequence ID" value="QOS29297.1"/>
    <property type="molecule type" value="Genomic_DNA"/>
</dbReference>